<dbReference type="Proteomes" id="UP001619887">
    <property type="component" value="Unassembled WGS sequence"/>
</dbReference>
<evidence type="ECO:0000313" key="3">
    <source>
        <dbReference type="Proteomes" id="UP001619887"/>
    </source>
</evidence>
<dbReference type="InterPro" id="IPR004244">
    <property type="entry name" value="Transposase_22"/>
</dbReference>
<reference evidence="2 3" key="1">
    <citation type="journal article" date="2022" name="G3 (Bethesda)">
        <title>Evaluating Illumina-, Nanopore-, and PacBio-based genome assembly strategies with the bald notothen, Trematomus borchgrevinki.</title>
        <authorList>
            <person name="Rayamajhi N."/>
            <person name="Cheng C.C."/>
            <person name="Catchen J.M."/>
        </authorList>
    </citation>
    <scope>NUCLEOTIDE SEQUENCE [LARGE SCALE GENOMIC DNA]</scope>
    <source>
        <strain evidence="2">AGRC-2024</strain>
    </source>
</reference>
<keyword evidence="1" id="KW-0175">Coiled coil</keyword>
<reference evidence="2 3" key="2">
    <citation type="journal article" date="2024" name="G3 (Bethesda)">
        <title>The genome of the cryopelagic Antarctic bald notothen, Trematomus borchgrevinki.</title>
        <authorList>
            <person name="Rayamajhi N."/>
            <person name="Rivera-Colon A.G."/>
            <person name="Minhas B.F."/>
            <person name="Cheng C.C."/>
            <person name="Catchen J.M."/>
        </authorList>
    </citation>
    <scope>NUCLEOTIDE SEQUENCE [LARGE SCALE GENOMIC DNA]</scope>
    <source>
        <strain evidence="2">AGRC-2024</strain>
    </source>
</reference>
<dbReference type="PANTHER" id="PTHR11505">
    <property type="entry name" value="L1 TRANSPOSABLE ELEMENT-RELATED"/>
    <property type="match status" value="1"/>
</dbReference>
<comment type="caution">
    <text evidence="2">The sequence shown here is derived from an EMBL/GenBank/DDBJ whole genome shotgun (WGS) entry which is preliminary data.</text>
</comment>
<proteinExistence type="predicted"/>
<name>A0ABD2FGD2_PAGBO</name>
<dbReference type="EMBL" id="JBIYXZ010002090">
    <property type="protein sequence ID" value="KAL3040769.1"/>
    <property type="molecule type" value="Genomic_DNA"/>
</dbReference>
<gene>
    <name evidence="2" type="ORF">OYC64_011712</name>
</gene>
<feature type="coiled-coil region" evidence="1">
    <location>
        <begin position="3"/>
        <end position="76"/>
    </location>
</feature>
<evidence type="ECO:0000313" key="2">
    <source>
        <dbReference type="EMBL" id="KAL3040769.1"/>
    </source>
</evidence>
<organism evidence="2 3">
    <name type="scientific">Pagothenia borchgrevinki</name>
    <name type="common">Bald rockcod</name>
    <name type="synonym">Trematomus borchgrevinki</name>
    <dbReference type="NCBI Taxonomy" id="8213"/>
    <lineage>
        <taxon>Eukaryota</taxon>
        <taxon>Metazoa</taxon>
        <taxon>Chordata</taxon>
        <taxon>Craniata</taxon>
        <taxon>Vertebrata</taxon>
        <taxon>Euteleostomi</taxon>
        <taxon>Actinopterygii</taxon>
        <taxon>Neopterygii</taxon>
        <taxon>Teleostei</taxon>
        <taxon>Neoteleostei</taxon>
        <taxon>Acanthomorphata</taxon>
        <taxon>Eupercaria</taxon>
        <taxon>Perciformes</taxon>
        <taxon>Notothenioidei</taxon>
        <taxon>Nototheniidae</taxon>
        <taxon>Pagothenia</taxon>
    </lineage>
</organism>
<dbReference type="AlphaFoldDB" id="A0ABD2FGD2"/>
<protein>
    <submittedName>
        <fullName evidence="2">Uncharacterized protein</fullName>
    </submittedName>
</protein>
<accession>A0ABD2FGD2</accession>
<dbReference type="Gene3D" id="3.30.70.1820">
    <property type="entry name" value="L1 transposable element, RRM domain"/>
    <property type="match status" value="1"/>
</dbReference>
<sequence length="218" mass="25148">MQSKELRREISQLRDELRSAIDRVSSRTMALEDRVESLDTAANDHSDLITTLERDVQQLKKDMKIFSDRNEDLEARSRRCNLRITGIQEKREAGKNPTDFVAKLLQETLGLEKEPLLNRSHRTLRERPQEDQPPCAFVVRFHCCREKETILCKAATATDLRTLHGDRIRVFPDYTQAITKQRSAFRDVKGMLKGCDGVKYGLWYPFVLKNVAVAKQSG</sequence>
<keyword evidence="3" id="KW-1185">Reference proteome</keyword>
<evidence type="ECO:0000256" key="1">
    <source>
        <dbReference type="SAM" id="Coils"/>
    </source>
</evidence>